<name>A0AAW2JC66_SESRA</name>
<accession>A0AAW2JC66</accession>
<feature type="region of interest" description="Disordered" evidence="1">
    <location>
        <begin position="83"/>
        <end position="150"/>
    </location>
</feature>
<dbReference type="InterPro" id="IPR000477">
    <property type="entry name" value="RT_dom"/>
</dbReference>
<evidence type="ECO:0000313" key="3">
    <source>
        <dbReference type="EMBL" id="KAL0292190.1"/>
    </source>
</evidence>
<dbReference type="Pfam" id="PF00078">
    <property type="entry name" value="RVT_1"/>
    <property type="match status" value="1"/>
</dbReference>
<comment type="caution">
    <text evidence="3">The sequence shown here is derived from an EMBL/GenBank/DDBJ whole genome shotgun (WGS) entry which is preliminary data.</text>
</comment>
<organism evidence="3">
    <name type="scientific">Sesamum radiatum</name>
    <name type="common">Black benniseed</name>
    <dbReference type="NCBI Taxonomy" id="300843"/>
    <lineage>
        <taxon>Eukaryota</taxon>
        <taxon>Viridiplantae</taxon>
        <taxon>Streptophyta</taxon>
        <taxon>Embryophyta</taxon>
        <taxon>Tracheophyta</taxon>
        <taxon>Spermatophyta</taxon>
        <taxon>Magnoliopsida</taxon>
        <taxon>eudicotyledons</taxon>
        <taxon>Gunneridae</taxon>
        <taxon>Pentapetalae</taxon>
        <taxon>asterids</taxon>
        <taxon>lamiids</taxon>
        <taxon>Lamiales</taxon>
        <taxon>Pedaliaceae</taxon>
        <taxon>Sesamum</taxon>
    </lineage>
</organism>
<gene>
    <name evidence="3" type="ORF">Sradi_6999500</name>
</gene>
<dbReference type="InterPro" id="IPR036691">
    <property type="entry name" value="Endo/exonu/phosph_ase_sf"/>
</dbReference>
<reference evidence="3" key="2">
    <citation type="journal article" date="2024" name="Plant">
        <title>Genomic evolution and insights into agronomic trait innovations of Sesamum species.</title>
        <authorList>
            <person name="Miao H."/>
            <person name="Wang L."/>
            <person name="Qu L."/>
            <person name="Liu H."/>
            <person name="Sun Y."/>
            <person name="Le M."/>
            <person name="Wang Q."/>
            <person name="Wei S."/>
            <person name="Zheng Y."/>
            <person name="Lin W."/>
            <person name="Duan Y."/>
            <person name="Cao H."/>
            <person name="Xiong S."/>
            <person name="Wang X."/>
            <person name="Wei L."/>
            <person name="Li C."/>
            <person name="Ma Q."/>
            <person name="Ju M."/>
            <person name="Zhao R."/>
            <person name="Li G."/>
            <person name="Mu C."/>
            <person name="Tian Q."/>
            <person name="Mei H."/>
            <person name="Zhang T."/>
            <person name="Gao T."/>
            <person name="Zhang H."/>
        </authorList>
    </citation>
    <scope>NUCLEOTIDE SEQUENCE</scope>
    <source>
        <strain evidence="3">G02</strain>
    </source>
</reference>
<feature type="region of interest" description="Disordered" evidence="1">
    <location>
        <begin position="1"/>
        <end position="68"/>
    </location>
</feature>
<dbReference type="CDD" id="cd01650">
    <property type="entry name" value="RT_nLTR_like"/>
    <property type="match status" value="1"/>
</dbReference>
<dbReference type="SUPFAM" id="SSF56672">
    <property type="entry name" value="DNA/RNA polymerases"/>
    <property type="match status" value="1"/>
</dbReference>
<proteinExistence type="predicted"/>
<dbReference type="Pfam" id="PF14111">
    <property type="entry name" value="DUF4283"/>
    <property type="match status" value="1"/>
</dbReference>
<dbReference type="PROSITE" id="PS50878">
    <property type="entry name" value="RT_POL"/>
    <property type="match status" value="1"/>
</dbReference>
<reference evidence="3" key="1">
    <citation type="submission" date="2020-06" db="EMBL/GenBank/DDBJ databases">
        <authorList>
            <person name="Li T."/>
            <person name="Hu X."/>
            <person name="Zhang T."/>
            <person name="Song X."/>
            <person name="Zhang H."/>
            <person name="Dai N."/>
            <person name="Sheng W."/>
            <person name="Hou X."/>
            <person name="Wei L."/>
        </authorList>
    </citation>
    <scope>NUCLEOTIDE SEQUENCE</scope>
    <source>
        <strain evidence="3">G02</strain>
        <tissue evidence="3">Leaf</tissue>
    </source>
</reference>
<dbReference type="EMBL" id="JACGWJ010000456">
    <property type="protein sequence ID" value="KAL0292190.1"/>
    <property type="molecule type" value="Genomic_DNA"/>
</dbReference>
<dbReference type="SUPFAM" id="SSF56219">
    <property type="entry name" value="DNase I-like"/>
    <property type="match status" value="1"/>
</dbReference>
<evidence type="ECO:0000256" key="1">
    <source>
        <dbReference type="SAM" id="MobiDB-lite"/>
    </source>
</evidence>
<feature type="compositionally biased region" description="Polar residues" evidence="1">
    <location>
        <begin position="1"/>
        <end position="25"/>
    </location>
</feature>
<protein>
    <recommendedName>
        <fullName evidence="2">Reverse transcriptase domain-containing protein</fullName>
    </recommendedName>
</protein>
<feature type="compositionally biased region" description="Basic and acidic residues" evidence="1">
    <location>
        <begin position="91"/>
        <end position="101"/>
    </location>
</feature>
<dbReference type="InterPro" id="IPR025558">
    <property type="entry name" value="DUF4283"/>
</dbReference>
<evidence type="ECO:0000259" key="2">
    <source>
        <dbReference type="PROSITE" id="PS50878"/>
    </source>
</evidence>
<dbReference type="PANTHER" id="PTHR33116:SF84">
    <property type="entry name" value="RNA-DIRECTED DNA POLYMERASE"/>
    <property type="match status" value="1"/>
</dbReference>
<dbReference type="PANTHER" id="PTHR33116">
    <property type="entry name" value="REVERSE TRANSCRIPTASE ZINC-BINDING DOMAIN-CONTAINING PROTEIN-RELATED-RELATED"/>
    <property type="match status" value="1"/>
</dbReference>
<feature type="domain" description="Reverse transcriptase" evidence="2">
    <location>
        <begin position="850"/>
        <end position="1129"/>
    </location>
</feature>
<dbReference type="InterPro" id="IPR043502">
    <property type="entry name" value="DNA/RNA_pol_sf"/>
</dbReference>
<sequence length="1485" mass="167833">MLSSLSPSTHTNASQESTSPSQESAPTPAAGGLDGTVDNGESLGQNTEALSIDEKYDGNGVSRTRSGLGALFPFPSKITFLPRRSIAHPPGDSDKRAHQHSDNVSPRSAAEGPPPIWDATAEDLPSQESQDFPAATHNAPTAGPSGGQRPEVFVGNVKLSMDMRDNIAEAFLNSSRKTLRFIPPMLQQDEIIIKPTPAMVAEGSRRWQSTAVGYFLGRRPYFPQLEAFARANWKGLQQVSATVNGFFFFRFKTLAYMEEVIEEGPWLFQGQPVVLQPWEQGMSLRRQKHLKVPVWIRLRHLPMEYWTEDGLSAVASGVGTPLYTDKITKNCLRLDFARVCVLLDYHSQLPNHLVVLSPIISEGKEVPIKVDIEYEWLPLRCKQCCSLGHTVTACPELKKTNQKPPVSVYVQKRQSKLGESSQGQGDDVAATCGQVGVHMDNCPTLPNKCIGDNVAIGSATQHKNISSSSAPTLHKGSEAQNKAWNVRGLNSVAHQHAVGQLVRDKEIQFLGLLETRVRLGNVQSVRDGLLPSWSWFEDYSGPGGRIWLTWNALERWQPQSLERLDRILVNEEWLERWPHSSYLSAYPSTSDHSPVILVGSEHRTMRGVFRFDNYLSKQPGFLEAVRNVWQHQIYGNKIYAVVCKLKALKATFREQRKIKGNLSTNVSLAKEYLDKAQGLFDLFKDNTLFLLVQRCRAVYCKAVETEASMLRQRAKLNWLRDGDQCSKYFFRKISSRRAQQRVFQISNSVGHTLTEPTQVVDEFLAFFQSMLGGQRLRRYLNLAFLQPYLKHTLTAEESADLIAPVTQSEIKAAFFDISEDSAPGPDGYTSAFYKAAWPEIGPDIIAAITEFFDSGRLLKQLNATTLVLIPKVQLPVRVAEFRPIACCNVLYKAISKIIVGRMQRVLHRLIDCSQNAFVPGRSIADNILLAQELLAGYNQVKLPNRCTIKVDIQKAYDSVHWDFILESLNIFNFPTRFISWVEQCMTTASFSVALNGSIHGFFNSSRGLRQGDPMSPYLFVIAMEIWHCLLQHRTQNDDNFQYHWKCRELGILNLGFADDVLIFCAGHLESVRVIKATLEEFAGMSGLTVNPTKSTIILSKAVQRDRHRILEHMAFQEGTLPIRYLGVPLVSSRLTIAECRTQLLKSVISSLQMFWASVFILPKSVIQAIEGKMRDFLWKGSSGRGYAKVAWVNVCKSKEEGGLGIRSILHMNQALMLKHVWRVLQEDPRSIWVAWVLRYRLSKHTIWTQNTSSATWCWKKLIKVSRLLQPGMEYRVGDGCKFTLWTDLWHPRGPLIHSYPRGPSITGLPADSKLAVVVQDGQWKWPAEYDFDIQEIIAALPPIHQHQSDMIQWRTGGKFKIPRHNFILWLAILERLSTMDRSWVQHPVSSCVLCGNNVIWASKRWRGSHLINAAYRALLAAIVYLVWRERNNRRFSAIASPAESIAARALEEIRCRIISANLRPSLQSLTLYRIWRIPWDRNSSL</sequence>